<organism evidence="2 3">
    <name type="scientific">Paramecium tetraurelia</name>
    <dbReference type="NCBI Taxonomy" id="5888"/>
    <lineage>
        <taxon>Eukaryota</taxon>
        <taxon>Sar</taxon>
        <taxon>Alveolata</taxon>
        <taxon>Ciliophora</taxon>
        <taxon>Intramacronucleata</taxon>
        <taxon>Oligohymenophorea</taxon>
        <taxon>Peniculida</taxon>
        <taxon>Parameciidae</taxon>
        <taxon>Paramecium</taxon>
    </lineage>
</organism>
<dbReference type="KEGG" id="ptm:GSPATT00033835001"/>
<keyword evidence="3" id="KW-1185">Reference proteome</keyword>
<keyword evidence="1" id="KW-0812">Transmembrane</keyword>
<dbReference type="GeneID" id="5017546"/>
<name>A0C0P2_PARTE</name>
<dbReference type="InParanoid" id="A0C0P2"/>
<evidence type="ECO:0008006" key="4">
    <source>
        <dbReference type="Google" id="ProtNLM"/>
    </source>
</evidence>
<evidence type="ECO:0000313" key="3">
    <source>
        <dbReference type="Proteomes" id="UP000000600"/>
    </source>
</evidence>
<proteinExistence type="predicted"/>
<evidence type="ECO:0000313" key="2">
    <source>
        <dbReference type="EMBL" id="CAK64359.1"/>
    </source>
</evidence>
<gene>
    <name evidence="2" type="ORF">GSPATT00033835001</name>
</gene>
<feature type="transmembrane region" description="Helical" evidence="1">
    <location>
        <begin position="100"/>
        <end position="120"/>
    </location>
</feature>
<dbReference type="AlphaFoldDB" id="A0C0P2"/>
<dbReference type="Proteomes" id="UP000000600">
    <property type="component" value="Unassembled WGS sequence"/>
</dbReference>
<dbReference type="RefSeq" id="XP_001431757.1">
    <property type="nucleotide sequence ID" value="XM_001431720.1"/>
</dbReference>
<keyword evidence="1" id="KW-0472">Membrane</keyword>
<dbReference type="EMBL" id="CT868031">
    <property type="protein sequence ID" value="CAK64359.1"/>
    <property type="molecule type" value="Genomic_DNA"/>
</dbReference>
<sequence>MIIEQFSRFGYHLNITQLITLYIFQNIQILKYLLIVLFQIFQFALNLFFQIKYLQNSNTQFLSLKPKFFFRLESFHQYFKVIPHYLSVIVKFIQIYQQSYFLVIIEIYQFNFSYFSYLFILKSENILSYYFLERFHYQLIFSIVLPF</sequence>
<reference evidence="2 3" key="1">
    <citation type="journal article" date="2006" name="Nature">
        <title>Global trends of whole-genome duplications revealed by the ciliate Paramecium tetraurelia.</title>
        <authorList>
            <consortium name="Genoscope"/>
            <person name="Aury J.-M."/>
            <person name="Jaillon O."/>
            <person name="Duret L."/>
            <person name="Noel B."/>
            <person name="Jubin C."/>
            <person name="Porcel B.M."/>
            <person name="Segurens B."/>
            <person name="Daubin V."/>
            <person name="Anthouard V."/>
            <person name="Aiach N."/>
            <person name="Arnaiz O."/>
            <person name="Billaut A."/>
            <person name="Beisson J."/>
            <person name="Blanc I."/>
            <person name="Bouhouche K."/>
            <person name="Camara F."/>
            <person name="Duharcourt S."/>
            <person name="Guigo R."/>
            <person name="Gogendeau D."/>
            <person name="Katinka M."/>
            <person name="Keller A.-M."/>
            <person name="Kissmehl R."/>
            <person name="Klotz C."/>
            <person name="Koll F."/>
            <person name="Le Moue A."/>
            <person name="Lepere C."/>
            <person name="Malinsky S."/>
            <person name="Nowacki M."/>
            <person name="Nowak J.K."/>
            <person name="Plattner H."/>
            <person name="Poulain J."/>
            <person name="Ruiz F."/>
            <person name="Serrano V."/>
            <person name="Zagulski M."/>
            <person name="Dessen P."/>
            <person name="Betermier M."/>
            <person name="Weissenbach J."/>
            <person name="Scarpelli C."/>
            <person name="Schachter V."/>
            <person name="Sperling L."/>
            <person name="Meyer E."/>
            <person name="Cohen J."/>
            <person name="Wincker P."/>
        </authorList>
    </citation>
    <scope>NUCLEOTIDE SEQUENCE [LARGE SCALE GENOMIC DNA]</scope>
    <source>
        <strain evidence="2 3">Stock d4-2</strain>
    </source>
</reference>
<protein>
    <recommendedName>
        <fullName evidence="4">Transmembrane protein</fullName>
    </recommendedName>
</protein>
<dbReference type="HOGENOM" id="CLU_1771660_0_0_1"/>
<evidence type="ECO:0000256" key="1">
    <source>
        <dbReference type="SAM" id="Phobius"/>
    </source>
</evidence>
<accession>A0C0P2</accession>
<feature type="transmembrane region" description="Helical" evidence="1">
    <location>
        <begin position="32"/>
        <end position="55"/>
    </location>
</feature>
<keyword evidence="1" id="KW-1133">Transmembrane helix</keyword>